<accession>A0A0F8XDP7</accession>
<organism evidence="2">
    <name type="scientific">marine sediment metagenome</name>
    <dbReference type="NCBI Taxonomy" id="412755"/>
    <lineage>
        <taxon>unclassified sequences</taxon>
        <taxon>metagenomes</taxon>
        <taxon>ecological metagenomes</taxon>
    </lineage>
</organism>
<reference evidence="2" key="1">
    <citation type="journal article" date="2015" name="Nature">
        <title>Complex archaea that bridge the gap between prokaryotes and eukaryotes.</title>
        <authorList>
            <person name="Spang A."/>
            <person name="Saw J.H."/>
            <person name="Jorgensen S.L."/>
            <person name="Zaremba-Niedzwiedzka K."/>
            <person name="Martijn J."/>
            <person name="Lind A.E."/>
            <person name="van Eijk R."/>
            <person name="Schleper C."/>
            <person name="Guy L."/>
            <person name="Ettema T.J."/>
        </authorList>
    </citation>
    <scope>NUCLEOTIDE SEQUENCE</scope>
</reference>
<gene>
    <name evidence="2" type="ORF">LCGC14_2958930</name>
</gene>
<proteinExistence type="predicted"/>
<keyword evidence="1" id="KW-0812">Transmembrane</keyword>
<name>A0A0F8XDP7_9ZZZZ</name>
<feature type="transmembrane region" description="Helical" evidence="1">
    <location>
        <begin position="54"/>
        <end position="72"/>
    </location>
</feature>
<sequence>MWDYLILVATLALTPGILPTLFNKEAYVPRVSSGVFTVAIAAIAIGLYGSGLPLGATANVLGSAVWGLVFVLRGRKV</sequence>
<comment type="caution">
    <text evidence="2">The sequence shown here is derived from an EMBL/GenBank/DDBJ whole genome shotgun (WGS) entry which is preliminary data.</text>
</comment>
<evidence type="ECO:0000256" key="1">
    <source>
        <dbReference type="SAM" id="Phobius"/>
    </source>
</evidence>
<protein>
    <submittedName>
        <fullName evidence="2">Uncharacterized protein</fullName>
    </submittedName>
</protein>
<keyword evidence="1" id="KW-0472">Membrane</keyword>
<dbReference type="EMBL" id="LAZR01059836">
    <property type="protein sequence ID" value="KKK66953.1"/>
    <property type="molecule type" value="Genomic_DNA"/>
</dbReference>
<feature type="transmembrane region" description="Helical" evidence="1">
    <location>
        <begin position="31"/>
        <end position="48"/>
    </location>
</feature>
<feature type="transmembrane region" description="Helical" evidence="1">
    <location>
        <begin position="6"/>
        <end position="22"/>
    </location>
</feature>
<dbReference type="AlphaFoldDB" id="A0A0F8XDP7"/>
<evidence type="ECO:0000313" key="2">
    <source>
        <dbReference type="EMBL" id="KKK66953.1"/>
    </source>
</evidence>
<keyword evidence="1" id="KW-1133">Transmembrane helix</keyword>